<feature type="region of interest" description="Disordered" evidence="1">
    <location>
        <begin position="99"/>
        <end position="686"/>
    </location>
</feature>
<feature type="compositionally biased region" description="Low complexity" evidence="1">
    <location>
        <begin position="243"/>
        <end position="253"/>
    </location>
</feature>
<feature type="compositionally biased region" description="Pro residues" evidence="1">
    <location>
        <begin position="645"/>
        <end position="655"/>
    </location>
</feature>
<proteinExistence type="predicted"/>
<name>A0A9N8DKR5_9STRA</name>
<evidence type="ECO:0000313" key="2">
    <source>
        <dbReference type="EMBL" id="CAB9503775.1"/>
    </source>
</evidence>
<sequence>MGPPPPSPRIEGQQHHSREREHYRGPQRTITAAASAAPLSSYASLASAPPPSFARKTSATPTAAVASNDPASAAGGTCGASASNISTNAATSATSSAAQYHHQAATSPRGSYPMSGGGGRTTSLLGAGRYDRGRGSSGGGRLGLRGSYRGGGRGGGGGRYQLSLSSSTSASNNTTSSDRFGEERYSSRNPELTLTRTGRGTRGGGATSVTTSDYGISSSRRSTSVAGRESSTARGGRGRGRDYMYSGGRASRGSGAGGRSYHRGGRGSNYRDDNAGRGGRFPESTYGSLAASTNNDNSYSSFGGGDNNSVGEITTPHPRSGSFSEDLPMEGPSPGEIRPSSFRERDRASNSSDGGRSVSPHPTGTTGGRRTGTYGSFSSATNEEFRRGGSQERGKSVEPGEQEESPHYAPGAKRRREDGEASEESSFVKRVAREQDGEGPPPLPFARDGTETSTASNNIERAGSDAGDEAYRNNAADSRLCDEGRWTSPPTDSPHATRRLYSSTGDNNFDDDSISSGYRGDSYGRGGRGRGRGRGYRGGRGGRGQASDYSNFGGRYGDRRVSLSGLSDGPSSARGPELSPRPSYASYSDLAISSATAAPSWRRHDDDAGSTGGPQPSPRGTTDWRKTAPPPPRIMVNSYATLAANPPPRPSPSAPSSPTKAPAAPVPAAEPERVEDPPPSPAAPSGYTKALARLADVEAQMEFAFAKHIMLVKRHRLLDAQYNHLESLPVGVDAFQAELDKLLGLGKEGETGEADEHAALYGS</sequence>
<dbReference type="AlphaFoldDB" id="A0A9N8DKR5"/>
<feature type="compositionally biased region" description="Basic and acidic residues" evidence="1">
    <location>
        <begin position="12"/>
        <end position="24"/>
    </location>
</feature>
<feature type="compositionally biased region" description="Basic residues" evidence="1">
    <location>
        <begin position="527"/>
        <end position="537"/>
    </location>
</feature>
<feature type="compositionally biased region" description="Low complexity" evidence="1">
    <location>
        <begin position="160"/>
        <end position="177"/>
    </location>
</feature>
<gene>
    <name evidence="2" type="ORF">SEMRO_176_G077300.1</name>
</gene>
<organism evidence="2 3">
    <name type="scientific">Seminavis robusta</name>
    <dbReference type="NCBI Taxonomy" id="568900"/>
    <lineage>
        <taxon>Eukaryota</taxon>
        <taxon>Sar</taxon>
        <taxon>Stramenopiles</taxon>
        <taxon>Ochrophyta</taxon>
        <taxon>Bacillariophyta</taxon>
        <taxon>Bacillariophyceae</taxon>
        <taxon>Bacillariophycidae</taxon>
        <taxon>Naviculales</taxon>
        <taxon>Naviculaceae</taxon>
        <taxon>Seminavis</taxon>
    </lineage>
</organism>
<dbReference type="OrthoDB" id="49670at2759"/>
<feature type="compositionally biased region" description="Low complexity" evidence="1">
    <location>
        <begin position="63"/>
        <end position="82"/>
    </location>
</feature>
<feature type="compositionally biased region" description="Polar residues" evidence="1">
    <location>
        <begin position="212"/>
        <end position="225"/>
    </location>
</feature>
<evidence type="ECO:0000313" key="3">
    <source>
        <dbReference type="Proteomes" id="UP001153069"/>
    </source>
</evidence>
<accession>A0A9N8DKR5</accession>
<comment type="caution">
    <text evidence="2">The sequence shown here is derived from an EMBL/GenBank/DDBJ whole genome shotgun (WGS) entry which is preliminary data.</text>
</comment>
<evidence type="ECO:0000256" key="1">
    <source>
        <dbReference type="SAM" id="MobiDB-lite"/>
    </source>
</evidence>
<feature type="compositionally biased region" description="Basic and acidic residues" evidence="1">
    <location>
        <begin position="383"/>
        <end position="398"/>
    </location>
</feature>
<reference evidence="2" key="1">
    <citation type="submission" date="2020-06" db="EMBL/GenBank/DDBJ databases">
        <authorList>
            <consortium name="Plant Systems Biology data submission"/>
        </authorList>
    </citation>
    <scope>NUCLEOTIDE SEQUENCE</scope>
    <source>
        <strain evidence="2">D6</strain>
    </source>
</reference>
<protein>
    <submittedName>
        <fullName evidence="2">Uncharacterized protein</fullName>
    </submittedName>
</protein>
<keyword evidence="3" id="KW-1185">Reference proteome</keyword>
<feature type="compositionally biased region" description="Gly residues" evidence="1">
    <location>
        <begin position="135"/>
        <end position="159"/>
    </location>
</feature>
<feature type="region of interest" description="Disordered" evidence="1">
    <location>
        <begin position="1"/>
        <end position="26"/>
    </location>
</feature>
<dbReference type="EMBL" id="CAICTM010000175">
    <property type="protein sequence ID" value="CAB9503775.1"/>
    <property type="molecule type" value="Genomic_DNA"/>
</dbReference>
<feature type="compositionally biased region" description="Polar residues" evidence="1">
    <location>
        <begin position="285"/>
        <end position="312"/>
    </location>
</feature>
<feature type="compositionally biased region" description="Low complexity" evidence="1">
    <location>
        <begin position="656"/>
        <end position="669"/>
    </location>
</feature>
<feature type="region of interest" description="Disordered" evidence="1">
    <location>
        <begin position="41"/>
        <end position="82"/>
    </location>
</feature>
<dbReference type="Proteomes" id="UP001153069">
    <property type="component" value="Unassembled WGS sequence"/>
</dbReference>